<dbReference type="InterPro" id="IPR038721">
    <property type="entry name" value="IS701-like_DDE_dom"/>
</dbReference>
<evidence type="ECO:0000313" key="3">
    <source>
        <dbReference type="EMBL" id="QWU13227.1"/>
    </source>
</evidence>
<proteinExistence type="predicted"/>
<feature type="region of interest" description="Disordered" evidence="1">
    <location>
        <begin position="1"/>
        <end position="26"/>
    </location>
</feature>
<evidence type="ECO:0000259" key="2">
    <source>
        <dbReference type="Pfam" id="PF13546"/>
    </source>
</evidence>
<dbReference type="Proteomes" id="UP000683429">
    <property type="component" value="Chromosome"/>
</dbReference>
<dbReference type="InterPro" id="IPR012337">
    <property type="entry name" value="RNaseH-like_sf"/>
</dbReference>
<dbReference type="SUPFAM" id="SSF53098">
    <property type="entry name" value="Ribonuclease H-like"/>
    <property type="match status" value="1"/>
</dbReference>
<gene>
    <name evidence="3" type="ORF">KP014_14495</name>
</gene>
<dbReference type="RefSeq" id="WP_175491962.1">
    <property type="nucleotide sequence ID" value="NZ_FODH01000022.1"/>
</dbReference>
<evidence type="ECO:0000256" key="1">
    <source>
        <dbReference type="SAM" id="MobiDB-lite"/>
    </source>
</evidence>
<feature type="domain" description="Transposase IS701-like DDE" evidence="2">
    <location>
        <begin position="33"/>
        <end position="168"/>
    </location>
</feature>
<protein>
    <submittedName>
        <fullName evidence="3">Transposase</fullName>
    </submittedName>
</protein>
<evidence type="ECO:0000313" key="4">
    <source>
        <dbReference type="Proteomes" id="UP000683429"/>
    </source>
</evidence>
<dbReference type="Pfam" id="PF13546">
    <property type="entry name" value="DDE_5"/>
    <property type="match status" value="1"/>
</dbReference>
<reference evidence="3 4" key="1">
    <citation type="submission" date="2021-06" db="EMBL/GenBank/DDBJ databases">
        <title>Whole genome sequence of Paenibacillus sophorae DSM23020 for comparative genomics.</title>
        <authorList>
            <person name="Kim M.-J."/>
            <person name="Lee G."/>
            <person name="Shin J.-H."/>
        </authorList>
    </citation>
    <scope>NUCLEOTIDE SEQUENCE [LARGE SCALE GENOMIC DNA]</scope>
    <source>
        <strain evidence="3 4">DSM 23020</strain>
    </source>
</reference>
<accession>A0ABX8H694</accession>
<dbReference type="EMBL" id="CP076607">
    <property type="protein sequence ID" value="QWU13227.1"/>
    <property type="molecule type" value="Genomic_DNA"/>
</dbReference>
<sequence>MNKSKRTSTFSSELDGYHNSTKSRKRRCTNSNGRIIFLLVDDTSCKKRVTTRQMEGLDFHFAHDEGKGVWSHCVVTTHLVCGDQSFAWDFRPYFREQYCQEHNLNFKSKNDLALEMISAFPATANETVYVLMDSWYTSQKMLDACNSRGFHVIADVKTNRKISPAGVRISMSDFAAQYIQNSDLRSVTVGKLRMHACCFHGKKRSTQNEYLLCALHGS</sequence>
<name>A0ABX8H694_9BACL</name>
<keyword evidence="4" id="KW-1185">Reference proteome</keyword>
<organism evidence="3 4">
    <name type="scientific">Paenibacillus sophorae</name>
    <dbReference type="NCBI Taxonomy" id="1333845"/>
    <lineage>
        <taxon>Bacteria</taxon>
        <taxon>Bacillati</taxon>
        <taxon>Bacillota</taxon>
        <taxon>Bacilli</taxon>
        <taxon>Bacillales</taxon>
        <taxon>Paenibacillaceae</taxon>
        <taxon>Paenibacillus</taxon>
    </lineage>
</organism>